<feature type="compositionally biased region" description="Polar residues" evidence="1">
    <location>
        <begin position="97"/>
        <end position="106"/>
    </location>
</feature>
<proteinExistence type="predicted"/>
<reference evidence="3 4" key="1">
    <citation type="journal article" date="2009" name="Int. J. Syst. Evol. Microbiol.">
        <title>Transfer of Teichococcus ludipueritiae and Muricoccus roseus to the genus Roseomonas, as Roseomonas ludipueritiae comb. nov. and Roseomonas rosea comb. nov., respectively, and emended description of the genus Roseomonas.</title>
        <authorList>
            <person name="Sanchez-Porro C."/>
            <person name="Gallego V."/>
            <person name="Busse H.J."/>
            <person name="Kampfer P."/>
            <person name="Ventosa A."/>
        </authorList>
    </citation>
    <scope>NUCLEOTIDE SEQUENCE [LARGE SCALE GENOMIC DNA]</scope>
    <source>
        <strain evidence="3 4">DSM 14915</strain>
    </source>
</reference>
<keyword evidence="4" id="KW-1185">Reference proteome</keyword>
<feature type="region of interest" description="Disordered" evidence="1">
    <location>
        <begin position="46"/>
        <end position="81"/>
    </location>
</feature>
<evidence type="ECO:0000256" key="2">
    <source>
        <dbReference type="SAM" id="SignalP"/>
    </source>
</evidence>
<dbReference type="PROSITE" id="PS51257">
    <property type="entry name" value="PROKAR_LIPOPROTEIN"/>
    <property type="match status" value="1"/>
</dbReference>
<keyword evidence="2" id="KW-0732">Signal</keyword>
<evidence type="ECO:0000313" key="3">
    <source>
        <dbReference type="EMBL" id="MBC9177389.1"/>
    </source>
</evidence>
<organism evidence="3 4">
    <name type="scientific">Pseudoroseomonas ludipueritiae</name>
    <dbReference type="NCBI Taxonomy" id="198093"/>
    <lineage>
        <taxon>Bacteria</taxon>
        <taxon>Pseudomonadati</taxon>
        <taxon>Pseudomonadota</taxon>
        <taxon>Alphaproteobacteria</taxon>
        <taxon>Acetobacterales</taxon>
        <taxon>Acetobacteraceae</taxon>
        <taxon>Pseudoroseomonas</taxon>
    </lineage>
</organism>
<feature type="region of interest" description="Disordered" evidence="1">
    <location>
        <begin position="94"/>
        <end position="117"/>
    </location>
</feature>
<name>A0ABR7R6R5_9PROT</name>
<feature type="compositionally biased region" description="Basic and acidic residues" evidence="1">
    <location>
        <begin position="46"/>
        <end position="59"/>
    </location>
</feature>
<evidence type="ECO:0008006" key="5">
    <source>
        <dbReference type="Google" id="ProtNLM"/>
    </source>
</evidence>
<dbReference type="EMBL" id="JACTUZ010000036">
    <property type="protein sequence ID" value="MBC9177389.1"/>
    <property type="molecule type" value="Genomic_DNA"/>
</dbReference>
<gene>
    <name evidence="3" type="ORF">IBL25_10600</name>
</gene>
<evidence type="ECO:0000313" key="4">
    <source>
        <dbReference type="Proteomes" id="UP000603940"/>
    </source>
</evidence>
<accession>A0ABR7R6R5</accession>
<feature type="chain" id="PRO_5045479017" description="Lipoprotein" evidence="2">
    <location>
        <begin position="19"/>
        <end position="117"/>
    </location>
</feature>
<dbReference type="RefSeq" id="WP_187778519.1">
    <property type="nucleotide sequence ID" value="NZ_JACTUZ010000036.1"/>
</dbReference>
<dbReference type="Proteomes" id="UP000603940">
    <property type="component" value="Unassembled WGS sequence"/>
</dbReference>
<sequence length="117" mass="12380">MKSLSLPLLLLMGACAAAAPRSAEQRQQDQAAAICRQDVERTMRFRDRGQLMRTDEAESRLGAGSFTGARDGSMGTERLSAQFERDQMIDSCVRGATNASAATRSPGTAGAGTGRSP</sequence>
<protein>
    <recommendedName>
        <fullName evidence="5">Lipoprotein</fullName>
    </recommendedName>
</protein>
<comment type="caution">
    <text evidence="3">The sequence shown here is derived from an EMBL/GenBank/DDBJ whole genome shotgun (WGS) entry which is preliminary data.</text>
</comment>
<feature type="signal peptide" evidence="2">
    <location>
        <begin position="1"/>
        <end position="18"/>
    </location>
</feature>
<evidence type="ECO:0000256" key="1">
    <source>
        <dbReference type="SAM" id="MobiDB-lite"/>
    </source>
</evidence>